<evidence type="ECO:0000313" key="3">
    <source>
        <dbReference type="Proteomes" id="UP000273655"/>
    </source>
</evidence>
<accession>A0A3S4G1Y7</accession>
<keyword evidence="1" id="KW-0812">Transmembrane</keyword>
<organism evidence="2 3">
    <name type="scientific">Salmonella enterica I</name>
    <dbReference type="NCBI Taxonomy" id="59201"/>
    <lineage>
        <taxon>Bacteria</taxon>
        <taxon>Pseudomonadati</taxon>
        <taxon>Pseudomonadota</taxon>
        <taxon>Gammaproteobacteria</taxon>
        <taxon>Enterobacterales</taxon>
        <taxon>Enterobacteriaceae</taxon>
        <taxon>Salmonella</taxon>
    </lineage>
</organism>
<protein>
    <submittedName>
        <fullName evidence="2">Uncharacterized protein</fullName>
    </submittedName>
</protein>
<reference evidence="2 3" key="1">
    <citation type="submission" date="2018-12" db="EMBL/GenBank/DDBJ databases">
        <authorList>
            <consortium name="Pathogen Informatics"/>
        </authorList>
    </citation>
    <scope>NUCLEOTIDE SEQUENCE [LARGE SCALE GENOMIC DNA]</scope>
    <source>
        <strain evidence="2 3">NCTC8271</strain>
    </source>
</reference>
<keyword evidence="1" id="KW-0472">Membrane</keyword>
<evidence type="ECO:0000256" key="1">
    <source>
        <dbReference type="SAM" id="Phobius"/>
    </source>
</evidence>
<feature type="transmembrane region" description="Helical" evidence="1">
    <location>
        <begin position="20"/>
        <end position="39"/>
    </location>
</feature>
<sequence>MAGQLEPEYTPQRKERFVRIIHCVIIAVQVLLLVCYSHYQPLMLIYHQEYQSLEGILMGALLAGVAYTDARNKNDSYKYTKGVSMGPGFGDWGELTCSRHSRCLSEIFDLMDKEYDWLSGEFK</sequence>
<dbReference type="Proteomes" id="UP000273655">
    <property type="component" value="Chromosome 1"/>
</dbReference>
<dbReference type="EMBL" id="LR134148">
    <property type="protein sequence ID" value="VEA41942.1"/>
    <property type="molecule type" value="Genomic_DNA"/>
</dbReference>
<proteinExistence type="predicted"/>
<gene>
    <name evidence="2" type="ORF">NCTC8271_04562</name>
</gene>
<name>A0A3S4G1Y7_SALET</name>
<evidence type="ECO:0000313" key="2">
    <source>
        <dbReference type="EMBL" id="VEA41942.1"/>
    </source>
</evidence>
<dbReference type="AlphaFoldDB" id="A0A3S4G1Y7"/>
<keyword evidence="1" id="KW-1133">Transmembrane helix</keyword>